<dbReference type="EMBL" id="CAADFE010000019">
    <property type="protein sequence ID" value="VFJ69530.1"/>
    <property type="molecule type" value="Genomic_DNA"/>
</dbReference>
<accession>A0A450TNU1</accession>
<protein>
    <submittedName>
        <fullName evidence="1">Uncharacterized protein</fullName>
    </submittedName>
</protein>
<dbReference type="AlphaFoldDB" id="A0A450TNU1"/>
<name>A0A450TNU1_9GAMM</name>
<organism evidence="1">
    <name type="scientific">Candidatus Kentrum sp. FW</name>
    <dbReference type="NCBI Taxonomy" id="2126338"/>
    <lineage>
        <taxon>Bacteria</taxon>
        <taxon>Pseudomonadati</taxon>
        <taxon>Pseudomonadota</taxon>
        <taxon>Gammaproteobacteria</taxon>
        <taxon>Candidatus Kentrum</taxon>
    </lineage>
</organism>
<proteinExistence type="predicted"/>
<sequence>MAEHAPWTMSEPVNIQSGRAISSRIDFKMAWVSTLSPLIPPVAEHPVVEQGKATSFVDAEKRRYLFPSSWPRRTDLAEPDVAGNTGKVISRRMWLSWSSNTGRPKTVVPLLAYGLGNTALFPFDDLSKARGTVGDSMFPHLDADPTPAHFMGDSGDGTGAEEAVEDEIAGVCGDVEDELDETFRFWAFKCCFFTENRMNFFF</sequence>
<evidence type="ECO:0000313" key="1">
    <source>
        <dbReference type="EMBL" id="VFJ69530.1"/>
    </source>
</evidence>
<gene>
    <name evidence="1" type="ORF">BECKFW1821C_GA0114237_10196</name>
</gene>
<reference evidence="1" key="1">
    <citation type="submission" date="2019-02" db="EMBL/GenBank/DDBJ databases">
        <authorList>
            <person name="Gruber-Vodicka R. H."/>
            <person name="Seah K. B. B."/>
        </authorList>
    </citation>
    <scope>NUCLEOTIDE SEQUENCE</scope>
    <source>
        <strain evidence="1">BECK_BZ131</strain>
    </source>
</reference>